<keyword evidence="4 7" id="KW-1133">Transmembrane helix</keyword>
<dbReference type="InterPro" id="IPR027379">
    <property type="entry name" value="CLS_N"/>
</dbReference>
<protein>
    <recommendedName>
        <fullName evidence="8">Cardiolipin synthase N-terminal domain-containing protein</fullName>
    </recommendedName>
</protein>
<keyword evidence="10" id="KW-1185">Reference proteome</keyword>
<dbReference type="Proteomes" id="UP000238164">
    <property type="component" value="Chromosome 1"/>
</dbReference>
<reference evidence="9 10" key="1">
    <citation type="submission" date="2018-02" db="EMBL/GenBank/DDBJ databases">
        <authorList>
            <person name="Cohen D.B."/>
            <person name="Kent A.D."/>
        </authorList>
    </citation>
    <scope>NUCLEOTIDE SEQUENCE [LARGE SCALE GENOMIC DNA]</scope>
    <source>
        <strain evidence="9">1</strain>
    </source>
</reference>
<dbReference type="KEGG" id="mgg:MPLG2_0327"/>
<dbReference type="GO" id="GO:0005886">
    <property type="term" value="C:plasma membrane"/>
    <property type="evidence" value="ECO:0007669"/>
    <property type="project" value="UniProtKB-SubCell"/>
</dbReference>
<feature type="transmembrane region" description="Helical" evidence="7">
    <location>
        <begin position="12"/>
        <end position="30"/>
    </location>
</feature>
<gene>
    <name evidence="9" type="ORF">MPLG2_0327</name>
</gene>
<dbReference type="AlphaFoldDB" id="A0A2N9JC73"/>
<evidence type="ECO:0000313" key="10">
    <source>
        <dbReference type="Proteomes" id="UP000238164"/>
    </source>
</evidence>
<evidence type="ECO:0000256" key="7">
    <source>
        <dbReference type="SAM" id="Phobius"/>
    </source>
</evidence>
<evidence type="ECO:0000259" key="8">
    <source>
        <dbReference type="Pfam" id="PF13396"/>
    </source>
</evidence>
<accession>A0A2N9JC73</accession>
<comment type="subcellular location">
    <subcellularLocation>
        <location evidence="1">Cell membrane</location>
        <topology evidence="1">Multi-pass membrane protein</topology>
    </subcellularLocation>
</comment>
<feature type="domain" description="Cardiolipin synthase N-terminal" evidence="8">
    <location>
        <begin position="20"/>
        <end position="64"/>
    </location>
</feature>
<evidence type="ECO:0000256" key="3">
    <source>
        <dbReference type="ARBA" id="ARBA00022692"/>
    </source>
</evidence>
<evidence type="ECO:0000256" key="6">
    <source>
        <dbReference type="SAM" id="MobiDB-lite"/>
    </source>
</evidence>
<evidence type="ECO:0000256" key="1">
    <source>
        <dbReference type="ARBA" id="ARBA00004651"/>
    </source>
</evidence>
<dbReference type="EMBL" id="LT985188">
    <property type="protein sequence ID" value="SPD85363.1"/>
    <property type="molecule type" value="Genomic_DNA"/>
</dbReference>
<keyword evidence="5 7" id="KW-0472">Membrane</keyword>
<keyword evidence="3 7" id="KW-0812">Transmembrane</keyword>
<dbReference type="Pfam" id="PF13396">
    <property type="entry name" value="PLDc_N"/>
    <property type="match status" value="1"/>
</dbReference>
<evidence type="ECO:0000256" key="4">
    <source>
        <dbReference type="ARBA" id="ARBA00022989"/>
    </source>
</evidence>
<evidence type="ECO:0000256" key="2">
    <source>
        <dbReference type="ARBA" id="ARBA00022475"/>
    </source>
</evidence>
<keyword evidence="2" id="KW-1003">Cell membrane</keyword>
<feature type="region of interest" description="Disordered" evidence="6">
    <location>
        <begin position="68"/>
        <end position="96"/>
    </location>
</feature>
<feature type="transmembrane region" description="Helical" evidence="7">
    <location>
        <begin position="42"/>
        <end position="62"/>
    </location>
</feature>
<organism evidence="9 10">
    <name type="scientific">Micropruina glycogenica</name>
    <dbReference type="NCBI Taxonomy" id="75385"/>
    <lineage>
        <taxon>Bacteria</taxon>
        <taxon>Bacillati</taxon>
        <taxon>Actinomycetota</taxon>
        <taxon>Actinomycetes</taxon>
        <taxon>Propionibacteriales</taxon>
        <taxon>Nocardioidaceae</taxon>
        <taxon>Micropruina</taxon>
    </lineage>
</organism>
<sequence length="96" mass="10719">MPTYIGDMPRILPVLILALLVIYCVVEVAQSDPDRVRLMPRWLWAVMVIALPGLGALAWLIFGRPVRRQPPRNTRPPAPDDDPDFLRGLGGPPGKR</sequence>
<evidence type="ECO:0000256" key="5">
    <source>
        <dbReference type="ARBA" id="ARBA00023136"/>
    </source>
</evidence>
<name>A0A2N9JC73_9ACTN</name>
<evidence type="ECO:0000313" key="9">
    <source>
        <dbReference type="EMBL" id="SPD85363.1"/>
    </source>
</evidence>
<proteinExistence type="predicted"/>